<proteinExistence type="inferred from homology"/>
<keyword evidence="3" id="KW-0863">Zinc-finger</keyword>
<comment type="caution">
    <text evidence="7">The sequence shown here is derived from an EMBL/GenBank/DDBJ whole genome shotgun (WGS) entry which is preliminary data.</text>
</comment>
<reference evidence="7 8" key="1">
    <citation type="journal article" date="2024" name="G3 (Bethesda)">
        <title>Genome assembly of Hibiscus sabdariffa L. provides insights into metabolisms of medicinal natural products.</title>
        <authorList>
            <person name="Kim T."/>
        </authorList>
    </citation>
    <scope>NUCLEOTIDE SEQUENCE [LARGE SCALE GENOMIC DNA]</scope>
    <source>
        <strain evidence="7">TK-2024</strain>
        <tissue evidence="7">Old leaves</tissue>
    </source>
</reference>
<evidence type="ECO:0000256" key="1">
    <source>
        <dbReference type="ARBA" id="ARBA00009374"/>
    </source>
</evidence>
<dbReference type="Proteomes" id="UP001472677">
    <property type="component" value="Unassembled WGS sequence"/>
</dbReference>
<evidence type="ECO:0000313" key="8">
    <source>
        <dbReference type="Proteomes" id="UP001472677"/>
    </source>
</evidence>
<protein>
    <recommendedName>
        <fullName evidence="6">FLZ-type domain-containing protein</fullName>
    </recommendedName>
</protein>
<accession>A0ABR2AJM1</accession>
<gene>
    <name evidence="7" type="ORF">V6N12_025027</name>
</gene>
<sequence>MKLKSPFKLEQQDSVTREEKSNNTENPSKISSSVVVGLRIVTDTSLGNSNVVFKPAFKISLSDFRNNDRRRIGSRSPPTDETCFLKSCHLCRKKLSLDKEVYMYRGDQGFCSRDCRERQIVLDEMREFELSTKRMLKSLRHRSADATSADTRFVSSWRIFAGETNHFIKIKTTGQLSHRYRRRKVSLILV</sequence>
<dbReference type="InterPro" id="IPR044181">
    <property type="entry name" value="FLZ17/18"/>
</dbReference>
<evidence type="ECO:0000313" key="7">
    <source>
        <dbReference type="EMBL" id="KAK8493612.1"/>
    </source>
</evidence>
<dbReference type="Pfam" id="PF04570">
    <property type="entry name" value="zf-FLZ"/>
    <property type="match status" value="1"/>
</dbReference>
<feature type="region of interest" description="Disordered" evidence="5">
    <location>
        <begin position="1"/>
        <end position="29"/>
    </location>
</feature>
<dbReference type="EMBL" id="JBBPBM010000610">
    <property type="protein sequence ID" value="KAK8493612.1"/>
    <property type="molecule type" value="Genomic_DNA"/>
</dbReference>
<evidence type="ECO:0000256" key="4">
    <source>
        <dbReference type="PROSITE-ProRule" id="PRU01131"/>
    </source>
</evidence>
<dbReference type="PANTHER" id="PTHR47847:SF2">
    <property type="entry name" value="FCS-LIKE ZINC FINGER 17-RELATED"/>
    <property type="match status" value="1"/>
</dbReference>
<dbReference type="InterPro" id="IPR007650">
    <property type="entry name" value="Zf-FLZ_dom"/>
</dbReference>
<keyword evidence="8" id="KW-1185">Reference proteome</keyword>
<evidence type="ECO:0000256" key="2">
    <source>
        <dbReference type="ARBA" id="ARBA00022723"/>
    </source>
</evidence>
<keyword evidence="3" id="KW-0862">Zinc</keyword>
<organism evidence="7 8">
    <name type="scientific">Hibiscus sabdariffa</name>
    <name type="common">roselle</name>
    <dbReference type="NCBI Taxonomy" id="183260"/>
    <lineage>
        <taxon>Eukaryota</taxon>
        <taxon>Viridiplantae</taxon>
        <taxon>Streptophyta</taxon>
        <taxon>Embryophyta</taxon>
        <taxon>Tracheophyta</taxon>
        <taxon>Spermatophyta</taxon>
        <taxon>Magnoliopsida</taxon>
        <taxon>eudicotyledons</taxon>
        <taxon>Gunneridae</taxon>
        <taxon>Pentapetalae</taxon>
        <taxon>rosids</taxon>
        <taxon>malvids</taxon>
        <taxon>Malvales</taxon>
        <taxon>Malvaceae</taxon>
        <taxon>Malvoideae</taxon>
        <taxon>Hibiscus</taxon>
    </lineage>
</organism>
<evidence type="ECO:0000256" key="3">
    <source>
        <dbReference type="ARBA" id="ARBA00022771"/>
    </source>
</evidence>
<evidence type="ECO:0000256" key="5">
    <source>
        <dbReference type="SAM" id="MobiDB-lite"/>
    </source>
</evidence>
<dbReference type="PROSITE" id="PS51795">
    <property type="entry name" value="ZF_FLZ"/>
    <property type="match status" value="1"/>
</dbReference>
<feature type="zinc finger region" description="FLZ-type" evidence="4">
    <location>
        <begin position="83"/>
        <end position="127"/>
    </location>
</feature>
<evidence type="ECO:0000259" key="6">
    <source>
        <dbReference type="PROSITE" id="PS51795"/>
    </source>
</evidence>
<keyword evidence="2" id="KW-0479">Metal-binding</keyword>
<comment type="similarity">
    <text evidence="1">Belongs to the FLZ family.</text>
</comment>
<name>A0ABR2AJM1_9ROSI</name>
<dbReference type="PANTHER" id="PTHR47847">
    <property type="entry name" value="FCS-LIKE ZINC FINGER 17"/>
    <property type="match status" value="1"/>
</dbReference>
<feature type="domain" description="FLZ-type" evidence="6">
    <location>
        <begin position="83"/>
        <end position="127"/>
    </location>
</feature>